<keyword evidence="3" id="KW-1185">Reference proteome</keyword>
<gene>
    <name evidence="2" type="ORF">LZ495_36705</name>
</gene>
<accession>A0AA41U8B0</accession>
<organism evidence="2 3">
    <name type="scientific">Yinghuangia soli</name>
    <dbReference type="NCBI Taxonomy" id="2908204"/>
    <lineage>
        <taxon>Bacteria</taxon>
        <taxon>Bacillati</taxon>
        <taxon>Actinomycetota</taxon>
        <taxon>Actinomycetes</taxon>
        <taxon>Kitasatosporales</taxon>
        <taxon>Streptomycetaceae</taxon>
        <taxon>Yinghuangia</taxon>
    </lineage>
</organism>
<evidence type="ECO:0000256" key="1">
    <source>
        <dbReference type="SAM" id="MobiDB-lite"/>
    </source>
</evidence>
<dbReference type="EMBL" id="JAKFHA010000038">
    <property type="protein sequence ID" value="MCF2532724.1"/>
    <property type="molecule type" value="Genomic_DNA"/>
</dbReference>
<dbReference type="RefSeq" id="WP_235057498.1">
    <property type="nucleotide sequence ID" value="NZ_JAKFHA010000038.1"/>
</dbReference>
<dbReference type="AlphaFoldDB" id="A0AA41U8B0"/>
<name>A0AA41U8B0_9ACTN</name>
<evidence type="ECO:0000313" key="3">
    <source>
        <dbReference type="Proteomes" id="UP001165378"/>
    </source>
</evidence>
<comment type="caution">
    <text evidence="2">The sequence shown here is derived from an EMBL/GenBank/DDBJ whole genome shotgun (WGS) entry which is preliminary data.</text>
</comment>
<proteinExistence type="predicted"/>
<sequence>MTVRSAWLPANQQSRSDTRLAPTGTMSPTGPLTSRPGALPGGTPLLATGVAAMQVRIDPGRAVIQGTALQGAYPVVLSEAETLTVADGDAQYARIDLVVLQVYDHDYDASGQTAGVLRLIKGVAAAGPQVPATPAAALALWSIAVPSKASAGTGGITWASALTDLRVYTVGAGAILPAAGDTAPGAYVGQYRDTGSALERWNGSAWTAYPAPAAPVGVWQPYTPTWRSDGAAPAVGNGSLSGAYTKIGRTVHVRGRLQIGSTTVLGSGAWFFGLPVPAAVGAIAGIIWAFDVGIAINTGAVFIEDNRTEIVAFTSGSAFPWSVSRPQPWAAGDHLNFTLTYESAS</sequence>
<dbReference type="Proteomes" id="UP001165378">
    <property type="component" value="Unassembled WGS sequence"/>
</dbReference>
<protein>
    <submittedName>
        <fullName evidence="2">Uncharacterized protein</fullName>
    </submittedName>
</protein>
<feature type="region of interest" description="Disordered" evidence="1">
    <location>
        <begin position="1"/>
        <end position="40"/>
    </location>
</feature>
<reference evidence="2" key="1">
    <citation type="submission" date="2022-01" db="EMBL/GenBank/DDBJ databases">
        <title>Genome-Based Taxonomic Classification of the Phylum Actinobacteria.</title>
        <authorList>
            <person name="Gao Y."/>
        </authorList>
    </citation>
    <scope>NUCLEOTIDE SEQUENCE</scope>
    <source>
        <strain evidence="2">KLBMP 8922</strain>
    </source>
</reference>
<evidence type="ECO:0000313" key="2">
    <source>
        <dbReference type="EMBL" id="MCF2532724.1"/>
    </source>
</evidence>